<dbReference type="Gene3D" id="3.30.1380.10">
    <property type="match status" value="1"/>
</dbReference>
<dbReference type="InterPro" id="IPR009045">
    <property type="entry name" value="Zn_M74/Hedgehog-like"/>
</dbReference>
<dbReference type="InterPro" id="IPR013230">
    <property type="entry name" value="Peptidase_M15A_C"/>
</dbReference>
<protein>
    <submittedName>
        <fullName evidence="2">D-Ala-D-Ala carboxypeptidase family metallohydrolase</fullName>
    </submittedName>
</protein>
<sequence length="170" mass="18997">MPQTCTAKFPACVTQYFTLRELTVTSTGLANQPESPIIIANLRELAMNILHPLFEEFGPRLTINSAYRSAAVNRAVGGSDTSQHLTGQAADFEVRGMSNYDLACWVRDNLNHGQLILEHFTPGVHSSGWVHCSFQPVRGQREEKTKFKNSRKLHDGILFTEPANIIRKLS</sequence>
<dbReference type="Pfam" id="PF08291">
    <property type="entry name" value="Peptidase_M15_3"/>
    <property type="match status" value="1"/>
</dbReference>
<name>A0ABT1WIR0_9BURK</name>
<dbReference type="EMBL" id="JANIGO010000005">
    <property type="protein sequence ID" value="MCQ8897400.1"/>
    <property type="molecule type" value="Genomic_DNA"/>
</dbReference>
<evidence type="ECO:0000259" key="1">
    <source>
        <dbReference type="Pfam" id="PF08291"/>
    </source>
</evidence>
<accession>A0ABT1WIR0</accession>
<dbReference type="Proteomes" id="UP001204142">
    <property type="component" value="Unassembled WGS sequence"/>
</dbReference>
<reference evidence="2 3" key="1">
    <citation type="submission" date="2022-07" db="EMBL/GenBank/DDBJ databases">
        <authorList>
            <person name="Xamxidin M."/>
            <person name="Wu M."/>
        </authorList>
    </citation>
    <scope>NUCLEOTIDE SEQUENCE [LARGE SCALE GENOMIC DNA]</scope>
    <source>
        <strain evidence="2 3">NBRC 111650</strain>
    </source>
</reference>
<dbReference type="GO" id="GO:0004180">
    <property type="term" value="F:carboxypeptidase activity"/>
    <property type="evidence" value="ECO:0007669"/>
    <property type="project" value="UniProtKB-KW"/>
</dbReference>
<dbReference type="RefSeq" id="WP_256765205.1">
    <property type="nucleotide sequence ID" value="NZ_JANIGO010000005.1"/>
</dbReference>
<keyword evidence="2" id="KW-0645">Protease</keyword>
<organism evidence="2 3">
    <name type="scientific">Limnobacter humi</name>
    <dbReference type="NCBI Taxonomy" id="1778671"/>
    <lineage>
        <taxon>Bacteria</taxon>
        <taxon>Pseudomonadati</taxon>
        <taxon>Pseudomonadota</taxon>
        <taxon>Betaproteobacteria</taxon>
        <taxon>Burkholderiales</taxon>
        <taxon>Burkholderiaceae</taxon>
        <taxon>Limnobacter</taxon>
    </lineage>
</organism>
<evidence type="ECO:0000313" key="3">
    <source>
        <dbReference type="Proteomes" id="UP001204142"/>
    </source>
</evidence>
<keyword evidence="3" id="KW-1185">Reference proteome</keyword>
<proteinExistence type="predicted"/>
<feature type="domain" description="Peptidase M15A C-terminal" evidence="1">
    <location>
        <begin position="16"/>
        <end position="119"/>
    </location>
</feature>
<comment type="caution">
    <text evidence="2">The sequence shown here is derived from an EMBL/GenBank/DDBJ whole genome shotgun (WGS) entry which is preliminary data.</text>
</comment>
<keyword evidence="2" id="KW-0121">Carboxypeptidase</keyword>
<gene>
    <name evidence="2" type="ORF">NQT62_13240</name>
</gene>
<keyword evidence="2" id="KW-0378">Hydrolase</keyword>
<evidence type="ECO:0000313" key="2">
    <source>
        <dbReference type="EMBL" id="MCQ8897400.1"/>
    </source>
</evidence>
<dbReference type="SUPFAM" id="SSF55166">
    <property type="entry name" value="Hedgehog/DD-peptidase"/>
    <property type="match status" value="1"/>
</dbReference>